<dbReference type="Pfam" id="PF02894">
    <property type="entry name" value="GFO_IDH_MocA_C"/>
    <property type="match status" value="1"/>
</dbReference>
<dbReference type="STRING" id="1188229.GlitD10_2915"/>
<evidence type="ECO:0000256" key="1">
    <source>
        <dbReference type="ARBA" id="ARBA00010928"/>
    </source>
</evidence>
<gene>
    <name evidence="4" type="primary">bvdR</name>
    <name evidence="4" type="ORF">GlitD10_2915</name>
</gene>
<dbReference type="InterPro" id="IPR036291">
    <property type="entry name" value="NAD(P)-bd_dom_sf"/>
</dbReference>
<reference evidence="4 5" key="1">
    <citation type="submission" date="2016-10" db="EMBL/GenBank/DDBJ databases">
        <title>Description of Gloeomargarita lithophora gen. nov., sp. nov., a thylakoid-bearing basal-branching cyanobacterium with intracellular carbonates, and proposal for Gloeomargaritales ord. nov.</title>
        <authorList>
            <person name="Moreira D."/>
            <person name="Tavera R."/>
            <person name="Benzerara K."/>
            <person name="Skouri-Panet F."/>
            <person name="Couradeau E."/>
            <person name="Gerard E."/>
            <person name="Loussert C."/>
            <person name="Novelo E."/>
            <person name="Zivanovic Y."/>
            <person name="Lopez-Garcia P."/>
        </authorList>
    </citation>
    <scope>NUCLEOTIDE SEQUENCE [LARGE SCALE GENOMIC DNA]</scope>
    <source>
        <strain evidence="4 5">D10</strain>
    </source>
</reference>
<dbReference type="SUPFAM" id="SSF55347">
    <property type="entry name" value="Glyceraldehyde-3-phosphate dehydrogenase-like, C-terminal domain"/>
    <property type="match status" value="1"/>
</dbReference>
<dbReference type="Gene3D" id="3.40.50.720">
    <property type="entry name" value="NAD(P)-binding Rossmann-like Domain"/>
    <property type="match status" value="1"/>
</dbReference>
<dbReference type="Pfam" id="PF01408">
    <property type="entry name" value="GFO_IDH_MocA"/>
    <property type="match status" value="1"/>
</dbReference>
<evidence type="ECO:0000313" key="4">
    <source>
        <dbReference type="EMBL" id="APB35260.1"/>
    </source>
</evidence>
<dbReference type="SUPFAM" id="SSF51735">
    <property type="entry name" value="NAD(P)-binding Rossmann-fold domains"/>
    <property type="match status" value="1"/>
</dbReference>
<feature type="domain" description="Gfo/Idh/MocA-like oxidoreductase C-terminal" evidence="3">
    <location>
        <begin position="150"/>
        <end position="324"/>
    </location>
</feature>
<evidence type="ECO:0000259" key="2">
    <source>
        <dbReference type="Pfam" id="PF01408"/>
    </source>
</evidence>
<dbReference type="GO" id="GO:0000166">
    <property type="term" value="F:nucleotide binding"/>
    <property type="evidence" value="ECO:0007669"/>
    <property type="project" value="InterPro"/>
</dbReference>
<evidence type="ECO:0000313" key="5">
    <source>
        <dbReference type="Proteomes" id="UP000180235"/>
    </source>
</evidence>
<dbReference type="PANTHER" id="PTHR43377">
    <property type="entry name" value="BILIVERDIN REDUCTASE A"/>
    <property type="match status" value="1"/>
</dbReference>
<dbReference type="AlphaFoldDB" id="A0A1J0AH36"/>
<dbReference type="GO" id="GO:0004074">
    <property type="term" value="F:biliverdin reductase [NAD(P)H] activity"/>
    <property type="evidence" value="ECO:0007669"/>
    <property type="project" value="UniProtKB-EC"/>
</dbReference>
<proteinExistence type="inferred from homology"/>
<dbReference type="InterPro" id="IPR051450">
    <property type="entry name" value="Gfo/Idh/MocA_Oxidoreductases"/>
</dbReference>
<keyword evidence="4" id="KW-0560">Oxidoreductase</keyword>
<dbReference type="EMBL" id="CP017675">
    <property type="protein sequence ID" value="APB35260.1"/>
    <property type="molecule type" value="Genomic_DNA"/>
</dbReference>
<feature type="domain" description="Gfo/Idh/MocA-like oxidoreductase N-terminal" evidence="2">
    <location>
        <begin position="3"/>
        <end position="120"/>
    </location>
</feature>
<accession>A0A1J0AH36</accession>
<evidence type="ECO:0000259" key="3">
    <source>
        <dbReference type="Pfam" id="PF02894"/>
    </source>
</evidence>
<sequence length="333" mass="36806">MVGFGLIGTGFAATRRAEFLAQDQRGRLVAVAGHTWAKVQQLTSTYPAVACGDWREVIAHPDVEVVIIAGVNTWHGEVATQALAQGKGVVVEYPLSLDYAEAKDLVNFARQKGLFLHVEHIELLSPIHQVLREVLPKLGKIQSGRSVNLVAQHPAPQKWTYHRDLFGFPFIAGLARVSRLLDLLGAVERVFCIFQMDGLMDGINKGYYRSCYASAQLHFTQGTLVELTYGKGEHIWENQRHFSLYGTQGGVIFNGDQGAWITPHQQQPLTLASRRGLFHQDMDNVLNHLLQGQPLYLPVEQSLEALRVATALQVSAQSGQAVTLRGWEPPGVT</sequence>
<dbReference type="Proteomes" id="UP000180235">
    <property type="component" value="Chromosome"/>
</dbReference>
<keyword evidence="5" id="KW-1185">Reference proteome</keyword>
<name>A0A1J0AH36_9CYAN</name>
<dbReference type="PANTHER" id="PTHR43377:SF10">
    <property type="entry name" value="BILIVERDIN REDUCTASE"/>
    <property type="match status" value="1"/>
</dbReference>
<dbReference type="KEGG" id="glt:GlitD10_2915"/>
<dbReference type="EC" id="1.3.1.24" evidence="4"/>
<dbReference type="InterPro" id="IPR004104">
    <property type="entry name" value="Gfo/Idh/MocA-like_OxRdtase_C"/>
</dbReference>
<organism evidence="4 5">
    <name type="scientific">Gloeomargarita lithophora Alchichica-D10</name>
    <dbReference type="NCBI Taxonomy" id="1188229"/>
    <lineage>
        <taxon>Bacteria</taxon>
        <taxon>Bacillati</taxon>
        <taxon>Cyanobacteriota</taxon>
        <taxon>Cyanophyceae</taxon>
        <taxon>Gloeomargaritales</taxon>
        <taxon>Gloeomargaritaceae</taxon>
        <taxon>Gloeomargarita</taxon>
    </lineage>
</organism>
<comment type="similarity">
    <text evidence="1">Belongs to the Gfo/Idh/MocA family.</text>
</comment>
<dbReference type="InterPro" id="IPR000683">
    <property type="entry name" value="Gfo/Idh/MocA-like_OxRdtase_N"/>
</dbReference>
<protein>
    <submittedName>
        <fullName evidence="4">Putative dehydrogenase family protein</fullName>
        <ecNumber evidence="4">1.3.1.24</ecNumber>
    </submittedName>
</protein>
<dbReference type="Gene3D" id="3.30.360.10">
    <property type="entry name" value="Dihydrodipicolinate Reductase, domain 2"/>
    <property type="match status" value="1"/>
</dbReference>